<accession>A0A7W5YCS8</accession>
<dbReference type="Pfam" id="PF05721">
    <property type="entry name" value="PhyH"/>
    <property type="match status" value="1"/>
</dbReference>
<keyword evidence="4" id="KW-1185">Reference proteome</keyword>
<evidence type="ECO:0000313" key="3">
    <source>
        <dbReference type="EMBL" id="MBB3732741.1"/>
    </source>
</evidence>
<dbReference type="RefSeq" id="WP_183659736.1">
    <property type="nucleotide sequence ID" value="NZ_BAAAXX010000140.1"/>
</dbReference>
<dbReference type="InterPro" id="IPR008775">
    <property type="entry name" value="Phytyl_CoA_dOase-like"/>
</dbReference>
<evidence type="ECO:0000256" key="1">
    <source>
        <dbReference type="ARBA" id="ARBA00022723"/>
    </source>
</evidence>
<dbReference type="Proteomes" id="UP000579945">
    <property type="component" value="Unassembled WGS sequence"/>
</dbReference>
<dbReference type="EMBL" id="JACIBV010000001">
    <property type="protein sequence ID" value="MBB3732741.1"/>
    <property type="molecule type" value="Genomic_DNA"/>
</dbReference>
<keyword evidence="1" id="KW-0479">Metal-binding</keyword>
<name>A0A7W5YCS8_9ACTN</name>
<organism evidence="3 4">
    <name type="scientific">Nonomuraea dietziae</name>
    <dbReference type="NCBI Taxonomy" id="65515"/>
    <lineage>
        <taxon>Bacteria</taxon>
        <taxon>Bacillati</taxon>
        <taxon>Actinomycetota</taxon>
        <taxon>Actinomycetes</taxon>
        <taxon>Streptosporangiales</taxon>
        <taxon>Streptosporangiaceae</taxon>
        <taxon>Nonomuraea</taxon>
    </lineage>
</organism>
<sequence length="276" mass="30418">MSELDDFLFDLNGYLILENAVDGDLLARLDAEFDAFPRDLARGDWYRGAQRRDYTPETGFELHQAVAAGRPFEELVDHPSWFALVKHFAGEEGSYVPGVFIDETIASIRESGGHHPVHSGGYRGALRGSYGYSHGVFRCAQVNIILALTDIGEGDGATMVVPGSHKSNLPHPLAGDYARGDRMDTLPGAVPVHLAKGDALLFVDGLMHGGSTRTNPGERRVVIYRYGPVWTSSRYGYAYDEAWLKELTDQRRRVLRPVPPVHIGDPCPAEPGDRDD</sequence>
<dbReference type="AlphaFoldDB" id="A0A7W5YCS8"/>
<dbReference type="GO" id="GO:0005506">
    <property type="term" value="F:iron ion binding"/>
    <property type="evidence" value="ECO:0007669"/>
    <property type="project" value="UniProtKB-ARBA"/>
</dbReference>
<dbReference type="Gene3D" id="2.60.120.620">
    <property type="entry name" value="q2cbj1_9rhob like domain"/>
    <property type="match status" value="1"/>
</dbReference>
<dbReference type="PANTHER" id="PTHR20883:SF15">
    <property type="entry name" value="PHYTANOYL-COA DIOXYGENASE DOMAIN-CONTAINING PROTEIN 1"/>
    <property type="match status" value="1"/>
</dbReference>
<gene>
    <name evidence="3" type="ORF">FHR33_008601</name>
</gene>
<proteinExistence type="predicted"/>
<dbReference type="SUPFAM" id="SSF51197">
    <property type="entry name" value="Clavaminate synthase-like"/>
    <property type="match status" value="1"/>
</dbReference>
<reference evidence="3 4" key="1">
    <citation type="submission" date="2020-08" db="EMBL/GenBank/DDBJ databases">
        <title>Sequencing the genomes of 1000 actinobacteria strains.</title>
        <authorList>
            <person name="Klenk H.-P."/>
        </authorList>
    </citation>
    <scope>NUCLEOTIDE SEQUENCE [LARGE SCALE GENOMIC DNA]</scope>
    <source>
        <strain evidence="3 4">DSM 44320</strain>
    </source>
</reference>
<comment type="caution">
    <text evidence="3">The sequence shown here is derived from an EMBL/GenBank/DDBJ whole genome shotgun (WGS) entry which is preliminary data.</text>
</comment>
<keyword evidence="2" id="KW-0408">Iron</keyword>
<dbReference type="PANTHER" id="PTHR20883">
    <property type="entry name" value="PHYTANOYL-COA DIOXYGENASE DOMAIN CONTAINING 1"/>
    <property type="match status" value="1"/>
</dbReference>
<evidence type="ECO:0000256" key="2">
    <source>
        <dbReference type="ARBA" id="ARBA00023004"/>
    </source>
</evidence>
<dbReference type="GO" id="GO:0016706">
    <property type="term" value="F:2-oxoglutarate-dependent dioxygenase activity"/>
    <property type="evidence" value="ECO:0007669"/>
    <property type="project" value="UniProtKB-ARBA"/>
</dbReference>
<evidence type="ECO:0008006" key="5">
    <source>
        <dbReference type="Google" id="ProtNLM"/>
    </source>
</evidence>
<dbReference type="GeneID" id="95394758"/>
<protein>
    <recommendedName>
        <fullName evidence="5">Phytanoyl-CoA dioxygenase</fullName>
    </recommendedName>
</protein>
<evidence type="ECO:0000313" key="4">
    <source>
        <dbReference type="Proteomes" id="UP000579945"/>
    </source>
</evidence>